<evidence type="ECO:0000313" key="3">
    <source>
        <dbReference type="Proteomes" id="UP000246661"/>
    </source>
</evidence>
<name>A0A317QN66_9ACTN</name>
<dbReference type="AlphaFoldDB" id="A0A317QN66"/>
<dbReference type="GO" id="GO:0003824">
    <property type="term" value="F:catalytic activity"/>
    <property type="evidence" value="ECO:0007669"/>
    <property type="project" value="UniProtKB-ARBA"/>
</dbReference>
<dbReference type="Proteomes" id="UP000246661">
    <property type="component" value="Unassembled WGS sequence"/>
</dbReference>
<evidence type="ECO:0000259" key="1">
    <source>
        <dbReference type="Pfam" id="PF12697"/>
    </source>
</evidence>
<dbReference type="SUPFAM" id="SSF53474">
    <property type="entry name" value="alpha/beta-Hydrolases"/>
    <property type="match status" value="1"/>
</dbReference>
<dbReference type="OrthoDB" id="9814966at2"/>
<evidence type="ECO:0000313" key="2">
    <source>
        <dbReference type="EMBL" id="PWW24383.1"/>
    </source>
</evidence>
<dbReference type="EMBL" id="QGTX01000001">
    <property type="protein sequence ID" value="PWW24383.1"/>
    <property type="molecule type" value="Genomic_DNA"/>
</dbReference>
<gene>
    <name evidence="2" type="ORF">JD79_03562</name>
</gene>
<accession>A0A317QN66</accession>
<proteinExistence type="predicted"/>
<dbReference type="InterPro" id="IPR052897">
    <property type="entry name" value="Sec-Metab_Biosynth_Hydrolase"/>
</dbReference>
<reference evidence="3" key="1">
    <citation type="submission" date="2018-05" db="EMBL/GenBank/DDBJ databases">
        <authorList>
            <person name="Klenk H.-P."/>
            <person name="Huntemann M."/>
            <person name="Clum A."/>
            <person name="Pillay M."/>
            <person name="Palaniappan K."/>
            <person name="Varghese N."/>
            <person name="Mikhailova N."/>
            <person name="Stamatis D."/>
            <person name="Reddy T."/>
            <person name="Daum C."/>
            <person name="Shapiro N."/>
            <person name="Ivanova N."/>
            <person name="Kyrpides N."/>
            <person name="Woyke T."/>
        </authorList>
    </citation>
    <scope>NUCLEOTIDE SEQUENCE [LARGE SCALE GENOMIC DNA]</scope>
    <source>
        <strain evidence="3">DSM 45417</strain>
    </source>
</reference>
<dbReference type="InterPro" id="IPR000073">
    <property type="entry name" value="AB_hydrolase_1"/>
</dbReference>
<sequence length="239" mass="24802">MTPPLAVLVHGLWHGAWCWDDVRSALSARGVDSVAVDLPLTDLATDTAAVRAALDAAGRPAVLVGHSYGGAVVTAAGVHPLVRELVYLAAFQLDDGESVSRTRLGDLPDTRLGEAMVVSGDEVGLDAVLGPRLLYGDAPAEVTAAATARLRPVGRQVFRGVPEAVAWRTVPSTYVVCTADEVVHPERQRAMAGRATRSVEWACGHSPLATRPDAVAELVAERVAAVDAEPGQPGAAPSG</sequence>
<protein>
    <submittedName>
        <fullName evidence="2">Pimeloyl-ACP methyl ester carboxylesterase</fullName>
    </submittedName>
</protein>
<dbReference type="PANTHER" id="PTHR37017">
    <property type="entry name" value="AB HYDROLASE-1 DOMAIN-CONTAINING PROTEIN-RELATED"/>
    <property type="match status" value="1"/>
</dbReference>
<dbReference type="InterPro" id="IPR029058">
    <property type="entry name" value="AB_hydrolase_fold"/>
</dbReference>
<dbReference type="RefSeq" id="WP_110006577.1">
    <property type="nucleotide sequence ID" value="NZ_QGTX01000001.1"/>
</dbReference>
<dbReference type="PANTHER" id="PTHR37017:SF11">
    <property type="entry name" value="ESTERASE_LIPASE_THIOESTERASE DOMAIN-CONTAINING PROTEIN"/>
    <property type="match status" value="1"/>
</dbReference>
<keyword evidence="3" id="KW-1185">Reference proteome</keyword>
<organism evidence="2 3">
    <name type="scientific">Geodermatophilus normandii</name>
    <dbReference type="NCBI Taxonomy" id="1137989"/>
    <lineage>
        <taxon>Bacteria</taxon>
        <taxon>Bacillati</taxon>
        <taxon>Actinomycetota</taxon>
        <taxon>Actinomycetes</taxon>
        <taxon>Geodermatophilales</taxon>
        <taxon>Geodermatophilaceae</taxon>
        <taxon>Geodermatophilus</taxon>
    </lineage>
</organism>
<dbReference type="Gene3D" id="3.40.50.1820">
    <property type="entry name" value="alpha/beta hydrolase"/>
    <property type="match status" value="1"/>
</dbReference>
<dbReference type="Pfam" id="PF12697">
    <property type="entry name" value="Abhydrolase_6"/>
    <property type="match status" value="1"/>
</dbReference>
<comment type="caution">
    <text evidence="2">The sequence shown here is derived from an EMBL/GenBank/DDBJ whole genome shotgun (WGS) entry which is preliminary data.</text>
</comment>
<feature type="domain" description="AB hydrolase-1" evidence="1">
    <location>
        <begin position="7"/>
        <end position="217"/>
    </location>
</feature>